<keyword evidence="2" id="KW-1185">Reference proteome</keyword>
<dbReference type="OrthoDB" id="9774608at2"/>
<gene>
    <name evidence="1" type="ORF">E2F50_20220</name>
</gene>
<dbReference type="Proteomes" id="UP000295238">
    <property type="component" value="Unassembled WGS sequence"/>
</dbReference>
<comment type="caution">
    <text evidence="1">The sequence shown here is derived from an EMBL/GenBank/DDBJ whole genome shotgun (WGS) entry which is preliminary data.</text>
</comment>
<proteinExistence type="predicted"/>
<dbReference type="RefSeq" id="WP_133317985.1">
    <property type="nucleotide sequence ID" value="NZ_SMTL01000007.1"/>
</dbReference>
<accession>A0A4R5U9I5</accession>
<organism evidence="1 2">
    <name type="scientific">Rhizobium deserti</name>
    <dbReference type="NCBI Taxonomy" id="2547961"/>
    <lineage>
        <taxon>Bacteria</taxon>
        <taxon>Pseudomonadati</taxon>
        <taxon>Pseudomonadota</taxon>
        <taxon>Alphaproteobacteria</taxon>
        <taxon>Hyphomicrobiales</taxon>
        <taxon>Rhizobiaceae</taxon>
        <taxon>Rhizobium/Agrobacterium group</taxon>
        <taxon>Rhizobium</taxon>
    </lineage>
</organism>
<dbReference type="EMBL" id="SMTL01000007">
    <property type="protein sequence ID" value="TDK31269.1"/>
    <property type="molecule type" value="Genomic_DNA"/>
</dbReference>
<sequence length="80" mass="8903">MSGYIEGISRDQVTLFPDCLGDWIDEDHLARVIEAFVDAMDLSGAGYGSAPEQFMEQFLPVLSRRTVPFQFELFVGDPAS</sequence>
<name>A0A4R5U9I5_9HYPH</name>
<dbReference type="AlphaFoldDB" id="A0A4R5U9I5"/>
<reference evidence="1 2" key="1">
    <citation type="submission" date="2019-03" db="EMBL/GenBank/DDBJ databases">
        <title>Rhizobium sp. nov., an bacterium isolated from biocrust in Mu Us Desert.</title>
        <authorList>
            <person name="Lixiong L."/>
        </authorList>
    </citation>
    <scope>NUCLEOTIDE SEQUENCE [LARGE SCALE GENOMIC DNA]</scope>
    <source>
        <strain evidence="1 2">SPY-1</strain>
    </source>
</reference>
<protein>
    <submittedName>
        <fullName evidence="1">Uncharacterized protein</fullName>
    </submittedName>
</protein>
<evidence type="ECO:0000313" key="2">
    <source>
        <dbReference type="Proteomes" id="UP000295238"/>
    </source>
</evidence>
<evidence type="ECO:0000313" key="1">
    <source>
        <dbReference type="EMBL" id="TDK31269.1"/>
    </source>
</evidence>